<feature type="domain" description="C2H2-type" evidence="13">
    <location>
        <begin position="1350"/>
        <end position="1377"/>
    </location>
</feature>
<feature type="domain" description="C2H2-type" evidence="13">
    <location>
        <begin position="188"/>
        <end position="215"/>
    </location>
</feature>
<keyword evidence="6" id="KW-0805">Transcription regulation</keyword>
<feature type="domain" description="C2H2-type" evidence="13">
    <location>
        <begin position="273"/>
        <end position="300"/>
    </location>
</feature>
<evidence type="ECO:0000256" key="8">
    <source>
        <dbReference type="ARBA" id="ARBA00023163"/>
    </source>
</evidence>
<evidence type="ECO:0000256" key="7">
    <source>
        <dbReference type="ARBA" id="ARBA00023125"/>
    </source>
</evidence>
<dbReference type="FunFam" id="3.30.160.60:FF:000100">
    <property type="entry name" value="Zinc finger 45-like"/>
    <property type="match status" value="2"/>
</dbReference>
<feature type="compositionally biased region" description="Polar residues" evidence="12">
    <location>
        <begin position="1285"/>
        <end position="1298"/>
    </location>
</feature>
<feature type="region of interest" description="Disordered" evidence="12">
    <location>
        <begin position="324"/>
        <end position="378"/>
    </location>
</feature>
<dbReference type="GO" id="GO:0000978">
    <property type="term" value="F:RNA polymerase II cis-regulatory region sequence-specific DNA binding"/>
    <property type="evidence" value="ECO:0007669"/>
    <property type="project" value="TreeGrafter"/>
</dbReference>
<dbReference type="Pfam" id="PF00096">
    <property type="entry name" value="zf-C2H2"/>
    <property type="match status" value="15"/>
</dbReference>
<dbReference type="PANTHER" id="PTHR24376">
    <property type="entry name" value="ZINC FINGER PROTEIN"/>
    <property type="match status" value="1"/>
</dbReference>
<feature type="compositionally biased region" description="Basic and acidic residues" evidence="12">
    <location>
        <begin position="356"/>
        <end position="367"/>
    </location>
</feature>
<dbReference type="SMART" id="SM00355">
    <property type="entry name" value="ZnF_C2H2"/>
    <property type="match status" value="22"/>
</dbReference>
<evidence type="ECO:0000256" key="11">
    <source>
        <dbReference type="PROSITE-ProRule" id="PRU00042"/>
    </source>
</evidence>
<dbReference type="FunFam" id="3.30.160.60:FF:000264">
    <property type="entry name" value="Zinc finger protein 236"/>
    <property type="match status" value="1"/>
</dbReference>
<dbReference type="SUPFAM" id="SSF57667">
    <property type="entry name" value="beta-beta-alpha zinc fingers"/>
    <property type="match status" value="12"/>
</dbReference>
<comment type="subcellular location">
    <subcellularLocation>
        <location evidence="1">Nucleus</location>
    </subcellularLocation>
</comment>
<dbReference type="FunFam" id="3.30.160.60:FF:000690">
    <property type="entry name" value="Zinc finger protein 354C"/>
    <property type="match status" value="1"/>
</dbReference>
<gene>
    <name evidence="14" type="ORF">ElyMa_005026700</name>
</gene>
<evidence type="ECO:0000256" key="1">
    <source>
        <dbReference type="ARBA" id="ARBA00004123"/>
    </source>
</evidence>
<dbReference type="GO" id="GO:0001228">
    <property type="term" value="F:DNA-binding transcription activator activity, RNA polymerase II-specific"/>
    <property type="evidence" value="ECO:0007669"/>
    <property type="project" value="TreeGrafter"/>
</dbReference>
<feature type="compositionally biased region" description="Basic and acidic residues" evidence="12">
    <location>
        <begin position="517"/>
        <end position="533"/>
    </location>
</feature>
<dbReference type="PANTHER" id="PTHR24376:SF250">
    <property type="entry name" value="ZINC FINGER PROTEIN 770"/>
    <property type="match status" value="1"/>
</dbReference>
<keyword evidence="8" id="KW-0804">Transcription</keyword>
<keyword evidence="9" id="KW-0539">Nucleus</keyword>
<sequence length="1649" mass="183967">MAEANVRKSGRPRKSTSYLEDDIKYDYMMDVDFSENGIAEKQNKRKKSREKSPKQSKLHPNTEDNLNVAALPPDDDGSNHTVDYYPSGVDDGTENTKDNMVDESPNHPTSESTPKNAKSKKNLIAMPRSGGFTCEICEKVCVDLASFKRHMKGHSSDRKFQCAICSKAFIDSCSLKRHMKIHDDERPFTCDLCFKSFRDGPSLTRHQQTHMDRPRTFTCQTCGKGFTDKHGLTRHERTHTGLRPFECEICGKTFSESGSFKRHQKTHIGIRRFSCIACGKRFLEKQSLLRHQRIVCGIAEDTTKTNPNANIVVDLDSSTVSNVSLDNGNSDSNTSLKSIKESSSTLVQQTPRKKQRGDSNKEMRNSQEEPSLQSLMKKDPNLYAGISDLVESIDSYEQMLDLCGDNGHSQIEAALTRDPEPMPDNLLCFECGEHLVDGENFCKAGKTFRLPLKNQFKCLNCEDEDLGDYRESSVLSVDPNVPSGDGETSGQAPNNPEIFSNGDTDINRAGNTTGNNHEPDLSSRSEDIPKEDTPPVSFPNDANTVPGTEESLEHFRERLRNQHGVYFLGEMYPHLLSSMPATQEDTDSTTATSTNASVSRSSSTEDTDLYGQDLEPTVTFQEPNTSAMNAESIPQPSERESSTKDSPTPDECLKNAHHQNMVTESTVASACTPSVPQPSYAADEPIIPSVFPCHLCTKVFATPAFLARHLYLHKNSPHKCMICSKTFTNAMSLRRHITTHTGEKPYACPKCSKRFRDPSNFSKHKKICTAIPPIETPAVAGSSPSPATPVPPLAPAKSRKTKRQKGQVLGETARDETSVADQRQPSQDSVNQKALPEVRFSYDVDMAYDARSRYDVDASYNTNNSYGVDADSVADDNCDIVARYNADSHNNYGADTGSIVDENGDVDAGYTADYNYGADAGDIDAKFNADNINSGFDANSDVDDDDADLPVSFGEPLQQCSPQALDHIYDGEDNGDSLHMSDAGPFGDYSSFSDVPQADGKDLEMAVFCGICERSFMKEKDLQRHMRFHSSENPELTCEECGKSFKDSSNLKRHVRIHADTRPFVCEFCHRGYCDNWSLRKHQSRGCLVSELKVPASVMVPCPQCHRVFATPELQAEHIASVHKGALKFECDICLKRFSEAFNLKRHRRLHMAVCPGCEREFKDVKLLAEHQKTECPAARVTADSGISIKENNFPCPECGRVYTTKANLERHKKFHSALKPFACEICQKRFSEAFKLKRHMKVHSESKPYVCPNCNKGFSYAQGLRQHLLKTRCLKNPLNSATPVSTTAPLRQLQSASAPEAASQTPPKPSIKSPTSSSSGYPCELCGKTFLKKFLLVRHMNVHSAQRPYICGQCGKAYKDSSSLKRHCLVHRGVKEFVCHDCGKAFFYADSLRRHRNGLCGRTTQAESQLALSKTSPTRRQGRKRKLNHTSDVFNNNNNNNSNDPTSLTEDTSGTPVQEDTKGQTPEESRESSQEVEELGLPDNTSSANQVSTNQKEPETMSAHMLPRCPIRLPRKPIPTGPWSCTKGVYCWRCGVYFPSNSALLEHLVVHRHKKPYCSRRSYHRWARKCYLASELRTERGPVKKFTAIQPEVDTPGLKIRLKLLSHKPESESEGHCLDTEVGDIEDSNPRPKRSVARARWSWISQIQ</sequence>
<reference evidence="14 15" key="1">
    <citation type="journal article" date="2021" name="Elife">
        <title>Chloroplast acquisition without the gene transfer in kleptoplastic sea slugs, Plakobranchus ocellatus.</title>
        <authorList>
            <person name="Maeda T."/>
            <person name="Takahashi S."/>
            <person name="Yoshida T."/>
            <person name="Shimamura S."/>
            <person name="Takaki Y."/>
            <person name="Nagai Y."/>
            <person name="Toyoda A."/>
            <person name="Suzuki Y."/>
            <person name="Arimoto A."/>
            <person name="Ishii H."/>
            <person name="Satoh N."/>
            <person name="Nishiyama T."/>
            <person name="Hasebe M."/>
            <person name="Maruyama T."/>
            <person name="Minagawa J."/>
            <person name="Obokata J."/>
            <person name="Shigenobu S."/>
        </authorList>
    </citation>
    <scope>NUCLEOTIDE SEQUENCE [LARGE SCALE GENOMIC DNA]</scope>
</reference>
<comment type="caution">
    <text evidence="14">The sequence shown here is derived from an EMBL/GenBank/DDBJ whole genome shotgun (WGS) entry which is preliminary data.</text>
</comment>
<evidence type="ECO:0000256" key="3">
    <source>
        <dbReference type="ARBA" id="ARBA00022737"/>
    </source>
</evidence>
<feature type="domain" description="C2H2-type" evidence="13">
    <location>
        <begin position="746"/>
        <end position="773"/>
    </location>
</feature>
<feature type="compositionally biased region" description="Polar residues" evidence="12">
    <location>
        <begin position="1445"/>
        <end position="1459"/>
    </location>
</feature>
<feature type="domain" description="C2H2-type" evidence="13">
    <location>
        <begin position="1222"/>
        <end position="1249"/>
    </location>
</feature>
<feature type="domain" description="C2H2-type" evidence="13">
    <location>
        <begin position="1194"/>
        <end position="1221"/>
    </location>
</feature>
<dbReference type="Gene3D" id="3.30.160.60">
    <property type="entry name" value="Classic Zinc Finger"/>
    <property type="match status" value="15"/>
</dbReference>
<feature type="region of interest" description="Disordered" evidence="12">
    <location>
        <begin position="1404"/>
        <end position="1502"/>
    </location>
</feature>
<accession>A0AAV4JF74</accession>
<dbReference type="FunFam" id="3.30.160.60:FF:000446">
    <property type="entry name" value="Zinc finger protein"/>
    <property type="match status" value="1"/>
</dbReference>
<evidence type="ECO:0000313" key="14">
    <source>
        <dbReference type="EMBL" id="GFS19221.1"/>
    </source>
</evidence>
<dbReference type="GO" id="GO:0008270">
    <property type="term" value="F:zinc ion binding"/>
    <property type="evidence" value="ECO:0007669"/>
    <property type="project" value="UniProtKB-KW"/>
</dbReference>
<dbReference type="FunFam" id="3.30.160.60:FF:001450">
    <property type="entry name" value="zinc finger protein 774"/>
    <property type="match status" value="1"/>
</dbReference>
<keyword evidence="3" id="KW-0677">Repeat</keyword>
<feature type="compositionally biased region" description="Basic and acidic residues" evidence="12">
    <location>
        <begin position="1460"/>
        <end position="1474"/>
    </location>
</feature>
<feature type="compositionally biased region" description="Low complexity" evidence="12">
    <location>
        <begin position="588"/>
        <end position="604"/>
    </location>
</feature>
<feature type="domain" description="C2H2-type" evidence="13">
    <location>
        <begin position="718"/>
        <end position="745"/>
    </location>
</feature>
<evidence type="ECO:0000256" key="10">
    <source>
        <dbReference type="ARBA" id="ARBA00068876"/>
    </source>
</evidence>
<keyword evidence="7" id="KW-0238">DNA-binding</keyword>
<evidence type="ECO:0000313" key="15">
    <source>
        <dbReference type="Proteomes" id="UP000762676"/>
    </source>
</evidence>
<feature type="domain" description="C2H2-type" evidence="13">
    <location>
        <begin position="1530"/>
        <end position="1557"/>
    </location>
</feature>
<name>A0AAV4JF74_9GAST</name>
<proteinExistence type="predicted"/>
<organism evidence="14 15">
    <name type="scientific">Elysia marginata</name>
    <dbReference type="NCBI Taxonomy" id="1093978"/>
    <lineage>
        <taxon>Eukaryota</taxon>
        <taxon>Metazoa</taxon>
        <taxon>Spiralia</taxon>
        <taxon>Lophotrochozoa</taxon>
        <taxon>Mollusca</taxon>
        <taxon>Gastropoda</taxon>
        <taxon>Heterobranchia</taxon>
        <taxon>Euthyneura</taxon>
        <taxon>Panpulmonata</taxon>
        <taxon>Sacoglossa</taxon>
        <taxon>Placobranchoidea</taxon>
        <taxon>Plakobranchidae</taxon>
        <taxon>Elysia</taxon>
    </lineage>
</organism>
<feature type="region of interest" description="Disordered" evidence="12">
    <location>
        <begin position="474"/>
        <end position="547"/>
    </location>
</feature>
<feature type="region of interest" description="Disordered" evidence="12">
    <location>
        <begin position="1285"/>
        <end position="1321"/>
    </location>
</feature>
<keyword evidence="2" id="KW-0479">Metal-binding</keyword>
<feature type="domain" description="C2H2-type" evidence="13">
    <location>
        <begin position="1322"/>
        <end position="1349"/>
    </location>
</feature>
<protein>
    <recommendedName>
        <fullName evidence="10">Zinc finger protein 865</fullName>
    </recommendedName>
</protein>
<feature type="compositionally biased region" description="Polar residues" evidence="12">
    <location>
        <begin position="486"/>
        <end position="516"/>
    </location>
</feature>
<dbReference type="FunFam" id="3.30.160.60:FF:000325">
    <property type="entry name" value="ZFP90 zinc finger protein"/>
    <property type="match status" value="1"/>
</dbReference>
<feature type="domain" description="C2H2-type" evidence="13">
    <location>
        <begin position="691"/>
        <end position="718"/>
    </location>
</feature>
<feature type="region of interest" description="Disordered" evidence="12">
    <location>
        <begin position="580"/>
        <end position="653"/>
    </location>
</feature>
<feature type="region of interest" description="Disordered" evidence="12">
    <location>
        <begin position="779"/>
        <end position="834"/>
    </location>
</feature>
<keyword evidence="15" id="KW-1185">Reference proteome</keyword>
<feature type="compositionally biased region" description="Low complexity" evidence="12">
    <location>
        <begin position="1311"/>
        <end position="1320"/>
    </location>
</feature>
<evidence type="ECO:0000256" key="6">
    <source>
        <dbReference type="ARBA" id="ARBA00023015"/>
    </source>
</evidence>
<keyword evidence="5" id="KW-0862">Zinc</keyword>
<feature type="compositionally biased region" description="Polar residues" evidence="12">
    <location>
        <begin position="106"/>
        <end position="116"/>
    </location>
</feature>
<feature type="compositionally biased region" description="Polar residues" evidence="12">
    <location>
        <begin position="819"/>
        <end position="832"/>
    </location>
</feature>
<feature type="domain" description="C2H2-type" evidence="13">
    <location>
        <begin position="1007"/>
        <end position="1034"/>
    </location>
</feature>
<feature type="domain" description="C2H2-type" evidence="13">
    <location>
        <begin position="1378"/>
        <end position="1405"/>
    </location>
</feature>
<evidence type="ECO:0000256" key="2">
    <source>
        <dbReference type="ARBA" id="ARBA00022723"/>
    </source>
</evidence>
<feature type="domain" description="C2H2-type" evidence="13">
    <location>
        <begin position="1250"/>
        <end position="1278"/>
    </location>
</feature>
<evidence type="ECO:0000256" key="5">
    <source>
        <dbReference type="ARBA" id="ARBA00022833"/>
    </source>
</evidence>
<evidence type="ECO:0000256" key="4">
    <source>
        <dbReference type="ARBA" id="ARBA00022771"/>
    </source>
</evidence>
<dbReference type="EMBL" id="BMAT01010057">
    <property type="protein sequence ID" value="GFS19221.1"/>
    <property type="molecule type" value="Genomic_DNA"/>
</dbReference>
<feature type="compositionally biased region" description="Polar residues" evidence="12">
    <location>
        <begin position="324"/>
        <end position="350"/>
    </location>
</feature>
<dbReference type="InterPro" id="IPR013087">
    <property type="entry name" value="Znf_C2H2_type"/>
</dbReference>
<feature type="domain" description="C2H2-type" evidence="13">
    <location>
        <begin position="245"/>
        <end position="272"/>
    </location>
</feature>
<keyword evidence="4 11" id="KW-0863">Zinc-finger</keyword>
<feature type="domain" description="C2H2-type" evidence="13">
    <location>
        <begin position="1036"/>
        <end position="1063"/>
    </location>
</feature>
<feature type="compositionally biased region" description="Polar residues" evidence="12">
    <location>
        <begin position="1404"/>
        <end position="1420"/>
    </location>
</feature>
<feature type="domain" description="C2H2-type" evidence="13">
    <location>
        <begin position="160"/>
        <end position="187"/>
    </location>
</feature>
<dbReference type="PROSITE" id="PS50157">
    <property type="entry name" value="ZINC_FINGER_C2H2_2"/>
    <property type="match status" value="19"/>
</dbReference>
<feature type="domain" description="C2H2-type" evidence="13">
    <location>
        <begin position="132"/>
        <end position="159"/>
    </location>
</feature>
<feature type="region of interest" description="Disordered" evidence="12">
    <location>
        <begin position="36"/>
        <end position="121"/>
    </location>
</feature>
<dbReference type="GO" id="GO:0005634">
    <property type="term" value="C:nucleus"/>
    <property type="evidence" value="ECO:0007669"/>
    <property type="project" value="UniProtKB-SubCell"/>
</dbReference>
<feature type="domain" description="C2H2-type" evidence="13">
    <location>
        <begin position="1129"/>
        <end position="1156"/>
    </location>
</feature>
<dbReference type="Pfam" id="PF13894">
    <property type="entry name" value="zf-C2H2_4"/>
    <property type="match status" value="1"/>
</dbReference>
<dbReference type="InterPro" id="IPR036236">
    <property type="entry name" value="Znf_C2H2_sf"/>
</dbReference>
<dbReference type="Pfam" id="PF13912">
    <property type="entry name" value="zf-C2H2_6"/>
    <property type="match status" value="1"/>
</dbReference>
<dbReference type="FunFam" id="3.30.160.60:FF:000110">
    <property type="entry name" value="Zinc finger protein-like"/>
    <property type="match status" value="1"/>
</dbReference>
<feature type="region of interest" description="Disordered" evidence="12">
    <location>
        <begin position="1"/>
        <end position="22"/>
    </location>
</feature>
<feature type="compositionally biased region" description="Polar residues" evidence="12">
    <location>
        <begin position="1484"/>
        <end position="1496"/>
    </location>
</feature>
<evidence type="ECO:0000259" key="13">
    <source>
        <dbReference type="PROSITE" id="PS50157"/>
    </source>
</evidence>
<dbReference type="FunFam" id="3.30.160.60:FF:000145">
    <property type="entry name" value="Zinc finger protein 574"/>
    <property type="match status" value="1"/>
</dbReference>
<feature type="compositionally biased region" description="Basic residues" evidence="12">
    <location>
        <begin position="43"/>
        <end position="57"/>
    </location>
</feature>
<feature type="region of interest" description="Disordered" evidence="12">
    <location>
        <begin position="1612"/>
        <end position="1634"/>
    </location>
</feature>
<feature type="domain" description="C2H2-type" evidence="13">
    <location>
        <begin position="217"/>
        <end position="244"/>
    </location>
</feature>
<evidence type="ECO:0000256" key="9">
    <source>
        <dbReference type="ARBA" id="ARBA00023242"/>
    </source>
</evidence>
<dbReference type="PROSITE" id="PS00028">
    <property type="entry name" value="ZINC_FINGER_C2H2_1"/>
    <property type="match status" value="15"/>
</dbReference>
<evidence type="ECO:0000256" key="12">
    <source>
        <dbReference type="SAM" id="MobiDB-lite"/>
    </source>
</evidence>
<feature type="compositionally biased region" description="Polar residues" evidence="12">
    <location>
        <begin position="618"/>
        <end position="635"/>
    </location>
</feature>
<dbReference type="Proteomes" id="UP000762676">
    <property type="component" value="Unassembled WGS sequence"/>
</dbReference>